<accession>A0A8E2J7J3</accession>
<keyword evidence="1 3" id="KW-0853">WD repeat</keyword>
<evidence type="ECO:0000256" key="1">
    <source>
        <dbReference type="ARBA" id="ARBA00022574"/>
    </source>
</evidence>
<dbReference type="AlphaFoldDB" id="A0A8E2J7J3"/>
<dbReference type="Gene3D" id="2.130.10.10">
    <property type="entry name" value="YVTN repeat-like/Quinoprotein amine dehydrogenase"/>
    <property type="match status" value="1"/>
</dbReference>
<keyword evidence="6" id="KW-1185">Reference proteome</keyword>
<evidence type="ECO:0000256" key="3">
    <source>
        <dbReference type="PROSITE-ProRule" id="PRU00221"/>
    </source>
</evidence>
<sequence length="390" mass="42423">MDVRHTHTTDVFAVRACYNDDAADLIAIGGAHSVEVLLTTPTSSKVIANFHVGTRITALAWSPSSTSPSTTDDWSIELACASVDYNLYLLSKSSISAENVFPFGGGLSGHHGKVNDMAYCGGQSEDSTRYVATVSDDKMLMVWDLSPTAPPPSPGRDRDSTSSSATRLQPTAYVISFPHPLTTVASHPSTSKEFLVADSRGSIFLIDWREDPDENPQDSWRNSSVVELTDPRALADAATGLSNKWSGSVAWRRDSPDIIGAAYGSRFALWDLLSLHGGKPYVTGTSFPEGGHQFRYVCHFLRSPTHRVLLFPMWCPTYPEYFAISANAPGRGAVIHVHNTGYVHAQPTVFNVGPRPLFVRDFDFLAARGIPRLVAAVGREVVIFYIGVDS</sequence>
<proteinExistence type="predicted"/>
<feature type="repeat" description="WD" evidence="3">
    <location>
        <begin position="107"/>
        <end position="146"/>
    </location>
</feature>
<evidence type="ECO:0000313" key="6">
    <source>
        <dbReference type="Proteomes" id="UP000250043"/>
    </source>
</evidence>
<dbReference type="SMART" id="SM00320">
    <property type="entry name" value="WD40"/>
    <property type="match status" value="3"/>
</dbReference>
<dbReference type="PROSITE" id="PS50082">
    <property type="entry name" value="WD_REPEATS_2"/>
    <property type="match status" value="1"/>
</dbReference>
<dbReference type="InterPro" id="IPR001680">
    <property type="entry name" value="WD40_rpt"/>
</dbReference>
<dbReference type="InterPro" id="IPR036322">
    <property type="entry name" value="WD40_repeat_dom_sf"/>
</dbReference>
<evidence type="ECO:0000313" key="5">
    <source>
        <dbReference type="EMBL" id="OCH95227.1"/>
    </source>
</evidence>
<dbReference type="GO" id="GO:0031080">
    <property type="term" value="C:nuclear pore outer ring"/>
    <property type="evidence" value="ECO:0007669"/>
    <property type="project" value="InterPro"/>
</dbReference>
<keyword evidence="2" id="KW-0677">Repeat</keyword>
<gene>
    <name evidence="5" type="ORF">OBBRIDRAFT_720874</name>
</gene>
<dbReference type="InterPro" id="IPR015943">
    <property type="entry name" value="WD40/YVTN_repeat-like_dom_sf"/>
</dbReference>
<dbReference type="PANTHER" id="PTHR22806:SF0">
    <property type="entry name" value="NUCLEOPORIN NUP37"/>
    <property type="match status" value="1"/>
</dbReference>
<dbReference type="OrthoDB" id="340259at2759"/>
<dbReference type="EMBL" id="KV722337">
    <property type="protein sequence ID" value="OCH95227.1"/>
    <property type="molecule type" value="Genomic_DNA"/>
</dbReference>
<dbReference type="SUPFAM" id="SSF50978">
    <property type="entry name" value="WD40 repeat-like"/>
    <property type="match status" value="1"/>
</dbReference>
<dbReference type="InterPro" id="IPR037626">
    <property type="entry name" value="NUP37"/>
</dbReference>
<dbReference type="Proteomes" id="UP000250043">
    <property type="component" value="Unassembled WGS sequence"/>
</dbReference>
<evidence type="ECO:0000256" key="2">
    <source>
        <dbReference type="ARBA" id="ARBA00022737"/>
    </source>
</evidence>
<dbReference type="InterPro" id="IPR019775">
    <property type="entry name" value="WD40_repeat_CS"/>
</dbReference>
<organism evidence="5 6">
    <name type="scientific">Obba rivulosa</name>
    <dbReference type="NCBI Taxonomy" id="1052685"/>
    <lineage>
        <taxon>Eukaryota</taxon>
        <taxon>Fungi</taxon>
        <taxon>Dikarya</taxon>
        <taxon>Basidiomycota</taxon>
        <taxon>Agaricomycotina</taxon>
        <taxon>Agaricomycetes</taxon>
        <taxon>Polyporales</taxon>
        <taxon>Gelatoporiaceae</taxon>
        <taxon>Obba</taxon>
    </lineage>
</organism>
<reference evidence="5 6" key="1">
    <citation type="submission" date="2016-07" db="EMBL/GenBank/DDBJ databases">
        <title>Draft genome of the white-rot fungus Obba rivulosa 3A-2.</title>
        <authorList>
            <consortium name="DOE Joint Genome Institute"/>
            <person name="Miettinen O."/>
            <person name="Riley R."/>
            <person name="Acob R."/>
            <person name="Barry K."/>
            <person name="Cullen D."/>
            <person name="De Vries R."/>
            <person name="Hainaut M."/>
            <person name="Hatakka A."/>
            <person name="Henrissat B."/>
            <person name="Hilden K."/>
            <person name="Kuo R."/>
            <person name="Labutti K."/>
            <person name="Lipzen A."/>
            <person name="Makela M.R."/>
            <person name="Sandor L."/>
            <person name="Spatafora J.W."/>
            <person name="Grigoriev I.V."/>
            <person name="Hibbett D.S."/>
        </authorList>
    </citation>
    <scope>NUCLEOTIDE SEQUENCE [LARGE SCALE GENOMIC DNA]</scope>
    <source>
        <strain evidence="5 6">3A-2</strain>
    </source>
</reference>
<feature type="region of interest" description="Disordered" evidence="4">
    <location>
        <begin position="144"/>
        <end position="165"/>
    </location>
</feature>
<name>A0A8E2J7J3_9APHY</name>
<dbReference type="PANTHER" id="PTHR22806">
    <property type="entry name" value="NUCLEOPORIN NUP37 P37 -RELATED"/>
    <property type="match status" value="1"/>
</dbReference>
<protein>
    <submittedName>
        <fullName evidence="5">Uncharacterized protein</fullName>
    </submittedName>
</protein>
<evidence type="ECO:0000256" key="4">
    <source>
        <dbReference type="SAM" id="MobiDB-lite"/>
    </source>
</evidence>
<dbReference type="PROSITE" id="PS00678">
    <property type="entry name" value="WD_REPEATS_1"/>
    <property type="match status" value="1"/>
</dbReference>